<gene>
    <name evidence="2" type="ORF">BVC80_7695g4</name>
</gene>
<dbReference type="OMA" id="MEARPRW"/>
<reference evidence="2 3" key="1">
    <citation type="journal article" date="2017" name="Mol. Plant">
        <title>The Genome of Medicinal Plant Macleaya cordata Provides New Insights into Benzylisoquinoline Alkaloids Metabolism.</title>
        <authorList>
            <person name="Liu X."/>
            <person name="Liu Y."/>
            <person name="Huang P."/>
            <person name="Ma Y."/>
            <person name="Qing Z."/>
            <person name="Tang Q."/>
            <person name="Cao H."/>
            <person name="Cheng P."/>
            <person name="Zheng Y."/>
            <person name="Yuan Z."/>
            <person name="Zhou Y."/>
            <person name="Liu J."/>
            <person name="Tang Z."/>
            <person name="Zhuo Y."/>
            <person name="Zhang Y."/>
            <person name="Yu L."/>
            <person name="Huang J."/>
            <person name="Yang P."/>
            <person name="Peng Q."/>
            <person name="Zhang J."/>
            <person name="Jiang W."/>
            <person name="Zhang Z."/>
            <person name="Lin K."/>
            <person name="Ro D.K."/>
            <person name="Chen X."/>
            <person name="Xiong X."/>
            <person name="Shang Y."/>
            <person name="Huang S."/>
            <person name="Zeng J."/>
        </authorList>
    </citation>
    <scope>NUCLEOTIDE SEQUENCE [LARGE SCALE GENOMIC DNA]</scope>
    <source>
        <strain evidence="3">cv. BLH2017</strain>
        <tissue evidence="2">Root</tissue>
    </source>
</reference>
<dbReference type="InterPro" id="IPR053151">
    <property type="entry name" value="RNase_H-like"/>
</dbReference>
<dbReference type="GO" id="GO:0003676">
    <property type="term" value="F:nucleic acid binding"/>
    <property type="evidence" value="ECO:0007669"/>
    <property type="project" value="InterPro"/>
</dbReference>
<dbReference type="GO" id="GO:0004523">
    <property type="term" value="F:RNA-DNA hybrid ribonuclease activity"/>
    <property type="evidence" value="ECO:0007669"/>
    <property type="project" value="InterPro"/>
</dbReference>
<dbReference type="InParanoid" id="A0A200QAF7"/>
<dbReference type="InterPro" id="IPR044730">
    <property type="entry name" value="RNase_H-like_dom_plant"/>
</dbReference>
<evidence type="ECO:0000313" key="2">
    <source>
        <dbReference type="EMBL" id="OVA07431.1"/>
    </source>
</evidence>
<evidence type="ECO:0000259" key="1">
    <source>
        <dbReference type="PROSITE" id="PS50879"/>
    </source>
</evidence>
<sequence>MCPVCNSHPENHLHMLFLCPFALSIWGKSLSIVTILSIHPSAINSVKSILLGLFKPSITSVLKETASIRFTLIAFILWEIWKSRNRKVHDNTNRNSSYTVHSSESLAAEFLLARKIPTFQHHQVSSTTVKFPKYPESIKWRSPQVNWWKINTDGASRGNPGAAGAGAIIRDYEGKCKIVMAAPIGYTSSLSAETWALYLAITHITPREIDNIWIESDSTQLVGFINRDTSPPPYLQGMILDIQANIGKFNSCRVTHIHRQGNQAADLLANTAVDLLEAYGVEASLLIWKDVCPDFLKNVVI</sequence>
<dbReference type="PANTHER" id="PTHR47723:SF19">
    <property type="entry name" value="POLYNUCLEOTIDYL TRANSFERASE, RIBONUCLEASE H-LIKE SUPERFAMILY PROTEIN"/>
    <property type="match status" value="1"/>
</dbReference>
<name>A0A200QAF7_MACCD</name>
<dbReference type="AlphaFoldDB" id="A0A200QAF7"/>
<dbReference type="Proteomes" id="UP000195402">
    <property type="component" value="Unassembled WGS sequence"/>
</dbReference>
<dbReference type="CDD" id="cd06222">
    <property type="entry name" value="RNase_H_like"/>
    <property type="match status" value="1"/>
</dbReference>
<evidence type="ECO:0000313" key="3">
    <source>
        <dbReference type="Proteomes" id="UP000195402"/>
    </source>
</evidence>
<comment type="caution">
    <text evidence="2">The sequence shown here is derived from an EMBL/GenBank/DDBJ whole genome shotgun (WGS) entry which is preliminary data.</text>
</comment>
<dbReference type="Pfam" id="PF13456">
    <property type="entry name" value="RVT_3"/>
    <property type="match status" value="1"/>
</dbReference>
<dbReference type="PROSITE" id="PS50879">
    <property type="entry name" value="RNASE_H_1"/>
    <property type="match status" value="1"/>
</dbReference>
<dbReference type="Gene3D" id="3.30.420.10">
    <property type="entry name" value="Ribonuclease H-like superfamily/Ribonuclease H"/>
    <property type="match status" value="1"/>
</dbReference>
<organism evidence="2 3">
    <name type="scientific">Macleaya cordata</name>
    <name type="common">Five-seeded plume-poppy</name>
    <name type="synonym">Bocconia cordata</name>
    <dbReference type="NCBI Taxonomy" id="56857"/>
    <lineage>
        <taxon>Eukaryota</taxon>
        <taxon>Viridiplantae</taxon>
        <taxon>Streptophyta</taxon>
        <taxon>Embryophyta</taxon>
        <taxon>Tracheophyta</taxon>
        <taxon>Spermatophyta</taxon>
        <taxon>Magnoliopsida</taxon>
        <taxon>Ranunculales</taxon>
        <taxon>Papaveraceae</taxon>
        <taxon>Papaveroideae</taxon>
        <taxon>Macleaya</taxon>
    </lineage>
</organism>
<dbReference type="OrthoDB" id="1303035at2759"/>
<dbReference type="EMBL" id="MVGT01002558">
    <property type="protein sequence ID" value="OVA07431.1"/>
    <property type="molecule type" value="Genomic_DNA"/>
</dbReference>
<feature type="domain" description="RNase H type-1" evidence="1">
    <location>
        <begin position="144"/>
        <end position="274"/>
    </location>
</feature>
<dbReference type="PANTHER" id="PTHR47723">
    <property type="entry name" value="OS05G0353850 PROTEIN"/>
    <property type="match status" value="1"/>
</dbReference>
<dbReference type="SUPFAM" id="SSF53098">
    <property type="entry name" value="Ribonuclease H-like"/>
    <property type="match status" value="1"/>
</dbReference>
<dbReference type="InterPro" id="IPR036397">
    <property type="entry name" value="RNaseH_sf"/>
</dbReference>
<proteinExistence type="predicted"/>
<protein>
    <submittedName>
        <fullName evidence="2">Ribonuclease H domain</fullName>
    </submittedName>
</protein>
<dbReference type="InterPro" id="IPR002156">
    <property type="entry name" value="RNaseH_domain"/>
</dbReference>
<dbReference type="STRING" id="56857.A0A200QAF7"/>
<keyword evidence="3" id="KW-1185">Reference proteome</keyword>
<dbReference type="InterPro" id="IPR012337">
    <property type="entry name" value="RNaseH-like_sf"/>
</dbReference>
<accession>A0A200QAF7</accession>